<dbReference type="EMBL" id="VSSQ01000031">
    <property type="protein sequence ID" value="MPL66235.1"/>
    <property type="molecule type" value="Genomic_DNA"/>
</dbReference>
<evidence type="ECO:0000313" key="2">
    <source>
        <dbReference type="EMBL" id="MPL66235.1"/>
    </source>
</evidence>
<organism evidence="2">
    <name type="scientific">bioreactor metagenome</name>
    <dbReference type="NCBI Taxonomy" id="1076179"/>
    <lineage>
        <taxon>unclassified sequences</taxon>
        <taxon>metagenomes</taxon>
        <taxon>ecological metagenomes</taxon>
    </lineage>
</organism>
<dbReference type="AlphaFoldDB" id="A0A644TGX6"/>
<protein>
    <recommendedName>
        <fullName evidence="3">Alkyl hydroperoxide reductase subunit C/ Thiol specific antioxidant domain-containing protein</fullName>
    </recommendedName>
</protein>
<name>A0A644TGX6_9ZZZZ</name>
<proteinExistence type="predicted"/>
<reference evidence="2" key="1">
    <citation type="submission" date="2019-08" db="EMBL/GenBank/DDBJ databases">
        <authorList>
            <person name="Kucharzyk K."/>
            <person name="Murdoch R.W."/>
            <person name="Higgins S."/>
            <person name="Loffler F."/>
        </authorList>
    </citation>
    <scope>NUCLEOTIDE SEQUENCE</scope>
</reference>
<evidence type="ECO:0000256" key="1">
    <source>
        <dbReference type="SAM" id="Phobius"/>
    </source>
</evidence>
<comment type="caution">
    <text evidence="2">The sequence shown here is derived from an EMBL/GenBank/DDBJ whole genome shotgun (WGS) entry which is preliminary data.</text>
</comment>
<gene>
    <name evidence="2" type="ORF">SDC9_11904</name>
</gene>
<accession>A0A644TGX6</accession>
<sequence length="198" mass="22473">MGKKTKGKSMKNTLKVIFLGIVGFGFLVYLTIPEKKVSKNENLTIDSIPQYFDIVGNKSYSKIDTLFKLGEEKYIVVLNHDSLIVFKDLYKKIDKNNIVLVANISEAPWLVKKIAVNDELEKMYKDSKIPLITDSNGSFINSFGLSDNKQNRYFVYKLLANGTIEKISQGDVKENAMQNGISDAEIENFLDEIIKVFK</sequence>
<keyword evidence="1" id="KW-1133">Transmembrane helix</keyword>
<keyword evidence="1" id="KW-0472">Membrane</keyword>
<evidence type="ECO:0008006" key="3">
    <source>
        <dbReference type="Google" id="ProtNLM"/>
    </source>
</evidence>
<feature type="transmembrane region" description="Helical" evidence="1">
    <location>
        <begin position="12"/>
        <end position="32"/>
    </location>
</feature>
<keyword evidence="1" id="KW-0812">Transmembrane</keyword>